<evidence type="ECO:0000256" key="2">
    <source>
        <dbReference type="ARBA" id="ARBA00023002"/>
    </source>
</evidence>
<dbReference type="AlphaFoldDB" id="A0A5D0RQ06"/>
<dbReference type="PRINTS" id="PR00080">
    <property type="entry name" value="SDRFAMILY"/>
</dbReference>
<comment type="caution">
    <text evidence="3">The sequence shown here is derived from an EMBL/GenBank/DDBJ whole genome shotgun (WGS) entry which is preliminary data.</text>
</comment>
<dbReference type="InterPro" id="IPR020904">
    <property type="entry name" value="Sc_DH/Rdtase_CS"/>
</dbReference>
<name>A0A5D0RQ06_9RHOB</name>
<gene>
    <name evidence="3" type="ORF">FVF75_03075</name>
</gene>
<dbReference type="PROSITE" id="PS00061">
    <property type="entry name" value="ADH_SHORT"/>
    <property type="match status" value="1"/>
</dbReference>
<protein>
    <submittedName>
        <fullName evidence="3">SDR family oxidoreductase</fullName>
    </submittedName>
</protein>
<dbReference type="SUPFAM" id="SSF51735">
    <property type="entry name" value="NAD(P)-binding Rossmann-fold domains"/>
    <property type="match status" value="1"/>
</dbReference>
<proteinExistence type="inferred from homology"/>
<dbReference type="Gene3D" id="3.40.50.720">
    <property type="entry name" value="NAD(P)-binding Rossmann-like Domain"/>
    <property type="match status" value="1"/>
</dbReference>
<evidence type="ECO:0000256" key="1">
    <source>
        <dbReference type="ARBA" id="ARBA00006484"/>
    </source>
</evidence>
<dbReference type="PRINTS" id="PR00081">
    <property type="entry name" value="GDHRDH"/>
</dbReference>
<dbReference type="InterPro" id="IPR036291">
    <property type="entry name" value="NAD(P)-bd_dom_sf"/>
</dbReference>
<organism evidence="3 4">
    <name type="scientific">Maritimibacter fusiformis</name>
    <dbReference type="NCBI Taxonomy" id="2603819"/>
    <lineage>
        <taxon>Bacteria</taxon>
        <taxon>Pseudomonadati</taxon>
        <taxon>Pseudomonadota</taxon>
        <taxon>Alphaproteobacteria</taxon>
        <taxon>Rhodobacterales</taxon>
        <taxon>Roseobacteraceae</taxon>
        <taxon>Maritimibacter</taxon>
    </lineage>
</organism>
<evidence type="ECO:0000313" key="4">
    <source>
        <dbReference type="Proteomes" id="UP000322080"/>
    </source>
</evidence>
<dbReference type="Pfam" id="PF13561">
    <property type="entry name" value="adh_short_C2"/>
    <property type="match status" value="1"/>
</dbReference>
<dbReference type="FunFam" id="3.40.50.720:FF:000084">
    <property type="entry name" value="Short-chain dehydrogenase reductase"/>
    <property type="match status" value="1"/>
</dbReference>
<dbReference type="PANTHER" id="PTHR43477:SF1">
    <property type="entry name" value="DIHYDROANTICAPSIN 7-DEHYDROGENASE"/>
    <property type="match status" value="1"/>
</dbReference>
<sequence length="259" mass="26345">MRRLHAAKGDMSMGRFESKRVLVTGAAAGIGRAVATAFAAEGARLVLADINEGGLAEVAAGIEGAEILTYDAGKPGDSARMGAEAARDGLDVVANVAGIYRRAHFTETTPEDWALILQINLTSIAEICRVTLPALIESRGCLVNTASTAGIGGIAYAAPYASAKGGVITLTKSLASEFAHRGVRVNAVAPGRVATGIARGLPPVEGAKDGLSIHPVKLEGFEMGAPPELLAGAYLWLASPEAGFVTGEVQLVDGGALSG</sequence>
<accession>A0A5D0RQ06</accession>
<dbReference type="EMBL" id="VSIY01000003">
    <property type="protein sequence ID" value="TYB83179.1"/>
    <property type="molecule type" value="Genomic_DNA"/>
</dbReference>
<reference evidence="3 4" key="1">
    <citation type="submission" date="2019-08" db="EMBL/GenBank/DDBJ databases">
        <title>Identification of a novel species of the genus Boseongicola.</title>
        <authorList>
            <person name="Zhang X.-Q."/>
        </authorList>
    </citation>
    <scope>NUCLEOTIDE SEQUENCE [LARGE SCALE GENOMIC DNA]</scope>
    <source>
        <strain evidence="3 4">HY14</strain>
    </source>
</reference>
<dbReference type="GO" id="GO:0016491">
    <property type="term" value="F:oxidoreductase activity"/>
    <property type="evidence" value="ECO:0007669"/>
    <property type="project" value="UniProtKB-KW"/>
</dbReference>
<comment type="similarity">
    <text evidence="1">Belongs to the short-chain dehydrogenases/reductases (SDR) family.</text>
</comment>
<dbReference type="Proteomes" id="UP000322080">
    <property type="component" value="Unassembled WGS sequence"/>
</dbReference>
<dbReference type="InterPro" id="IPR002347">
    <property type="entry name" value="SDR_fam"/>
</dbReference>
<evidence type="ECO:0000313" key="3">
    <source>
        <dbReference type="EMBL" id="TYB83179.1"/>
    </source>
</evidence>
<keyword evidence="4" id="KW-1185">Reference proteome</keyword>
<keyword evidence="2" id="KW-0560">Oxidoreductase</keyword>
<dbReference type="CDD" id="cd05233">
    <property type="entry name" value="SDR_c"/>
    <property type="match status" value="1"/>
</dbReference>
<dbReference type="InterPro" id="IPR051122">
    <property type="entry name" value="SDR_DHRS6-like"/>
</dbReference>
<dbReference type="PANTHER" id="PTHR43477">
    <property type="entry name" value="DIHYDROANTICAPSIN 7-DEHYDROGENASE"/>
    <property type="match status" value="1"/>
</dbReference>